<evidence type="ECO:0000256" key="1">
    <source>
        <dbReference type="SAM" id="MobiDB-lite"/>
    </source>
</evidence>
<feature type="region of interest" description="Disordered" evidence="1">
    <location>
        <begin position="1"/>
        <end position="125"/>
    </location>
</feature>
<gene>
    <name evidence="2" type="ORF">NDU88_003051</name>
</gene>
<sequence>MRRNSAPPGVAPHGFPGLSPPLHALEKAMRGEAASSPPRVGLMGQPTAPTSPRATLRDPHGRSKQVRHRLNLSRHARRSRGVTHEHAQLLSAPVSGQRTKPPALRSANATRNRFRAPRTGSAAPV</sequence>
<protein>
    <submittedName>
        <fullName evidence="2">Uncharacterized protein</fullName>
    </submittedName>
</protein>
<dbReference type="AlphaFoldDB" id="A0AAV7V079"/>
<organism evidence="2 3">
    <name type="scientific">Pleurodeles waltl</name>
    <name type="common">Iberian ribbed newt</name>
    <dbReference type="NCBI Taxonomy" id="8319"/>
    <lineage>
        <taxon>Eukaryota</taxon>
        <taxon>Metazoa</taxon>
        <taxon>Chordata</taxon>
        <taxon>Craniata</taxon>
        <taxon>Vertebrata</taxon>
        <taxon>Euteleostomi</taxon>
        <taxon>Amphibia</taxon>
        <taxon>Batrachia</taxon>
        <taxon>Caudata</taxon>
        <taxon>Salamandroidea</taxon>
        <taxon>Salamandridae</taxon>
        <taxon>Pleurodelinae</taxon>
        <taxon>Pleurodeles</taxon>
    </lineage>
</organism>
<proteinExistence type="predicted"/>
<dbReference type="Proteomes" id="UP001066276">
    <property type="component" value="Chromosome 2_2"/>
</dbReference>
<reference evidence="2" key="1">
    <citation type="journal article" date="2022" name="bioRxiv">
        <title>Sequencing and chromosome-scale assembly of the giantPleurodeles waltlgenome.</title>
        <authorList>
            <person name="Brown T."/>
            <person name="Elewa A."/>
            <person name="Iarovenko S."/>
            <person name="Subramanian E."/>
            <person name="Araus A.J."/>
            <person name="Petzold A."/>
            <person name="Susuki M."/>
            <person name="Suzuki K.-i.T."/>
            <person name="Hayashi T."/>
            <person name="Toyoda A."/>
            <person name="Oliveira C."/>
            <person name="Osipova E."/>
            <person name="Leigh N.D."/>
            <person name="Simon A."/>
            <person name="Yun M.H."/>
        </authorList>
    </citation>
    <scope>NUCLEOTIDE SEQUENCE</scope>
    <source>
        <strain evidence="2">20211129_DDA</strain>
        <tissue evidence="2">Liver</tissue>
    </source>
</reference>
<dbReference type="EMBL" id="JANPWB010000004">
    <property type="protein sequence ID" value="KAJ1193755.1"/>
    <property type="molecule type" value="Genomic_DNA"/>
</dbReference>
<keyword evidence="3" id="KW-1185">Reference proteome</keyword>
<name>A0AAV7V079_PLEWA</name>
<feature type="compositionally biased region" description="Basic residues" evidence="1">
    <location>
        <begin position="62"/>
        <end position="81"/>
    </location>
</feature>
<evidence type="ECO:0000313" key="3">
    <source>
        <dbReference type="Proteomes" id="UP001066276"/>
    </source>
</evidence>
<comment type="caution">
    <text evidence="2">The sequence shown here is derived from an EMBL/GenBank/DDBJ whole genome shotgun (WGS) entry which is preliminary data.</text>
</comment>
<accession>A0AAV7V079</accession>
<evidence type="ECO:0000313" key="2">
    <source>
        <dbReference type="EMBL" id="KAJ1193755.1"/>
    </source>
</evidence>